<dbReference type="RefSeq" id="WP_109929697.1">
    <property type="nucleotide sequence ID" value="NZ_QGNY01000003.1"/>
</dbReference>
<protein>
    <recommendedName>
        <fullName evidence="3">RNA polymerase alpha subunit C-terminal domain-containing protein</fullName>
    </recommendedName>
</protein>
<evidence type="ECO:0000313" key="1">
    <source>
        <dbReference type="EMBL" id="PWS32250.1"/>
    </source>
</evidence>
<organism evidence="1 2">
    <name type="scientific">Pedobacter paludis</name>
    <dbReference type="NCBI Taxonomy" id="2203212"/>
    <lineage>
        <taxon>Bacteria</taxon>
        <taxon>Pseudomonadati</taxon>
        <taxon>Bacteroidota</taxon>
        <taxon>Sphingobacteriia</taxon>
        <taxon>Sphingobacteriales</taxon>
        <taxon>Sphingobacteriaceae</taxon>
        <taxon>Pedobacter</taxon>
    </lineage>
</organism>
<evidence type="ECO:0008006" key="3">
    <source>
        <dbReference type="Google" id="ProtNLM"/>
    </source>
</evidence>
<dbReference type="EMBL" id="QGNY01000003">
    <property type="protein sequence ID" value="PWS32250.1"/>
    <property type="molecule type" value="Genomic_DNA"/>
</dbReference>
<dbReference type="Proteomes" id="UP000245391">
    <property type="component" value="Unassembled WGS sequence"/>
</dbReference>
<sequence length="88" mass="10290">MNEDIKNDWVDNQLYISHRFNGWLNKVRKVERVYQLEELTVAELLDAEGMTIPKLKRIIKFMSQNGLNMAMTAAEIGNVNDQQSDNQY</sequence>
<comment type="caution">
    <text evidence="1">The sequence shown here is derived from an EMBL/GenBank/DDBJ whole genome shotgun (WGS) entry which is preliminary data.</text>
</comment>
<name>A0A317EZ47_9SPHI</name>
<reference evidence="2" key="1">
    <citation type="submission" date="2018-05" db="EMBL/GenBank/DDBJ databases">
        <title>Pedobacter paludis sp. nov., isolated from wetland soil.</title>
        <authorList>
            <person name="Zhang Y."/>
        </authorList>
    </citation>
    <scope>NUCLEOTIDE SEQUENCE [LARGE SCALE GENOMIC DNA]</scope>
    <source>
        <strain evidence="2">R-8</strain>
    </source>
</reference>
<evidence type="ECO:0000313" key="2">
    <source>
        <dbReference type="Proteomes" id="UP000245391"/>
    </source>
</evidence>
<accession>A0A317EZ47</accession>
<gene>
    <name evidence="1" type="ORF">DF947_10810</name>
</gene>
<keyword evidence="2" id="KW-1185">Reference proteome</keyword>
<proteinExistence type="predicted"/>
<dbReference type="AlphaFoldDB" id="A0A317EZ47"/>